<dbReference type="AlphaFoldDB" id="A0A4D8QE44"/>
<feature type="domain" description="WYL" evidence="1">
    <location>
        <begin position="3"/>
        <end position="54"/>
    </location>
</feature>
<name>A0A4D8QE44_AZOBR</name>
<dbReference type="Proteomes" id="UP000298596">
    <property type="component" value="Plasmid p8"/>
</dbReference>
<evidence type="ECO:0000259" key="1">
    <source>
        <dbReference type="Pfam" id="PF13280"/>
    </source>
</evidence>
<keyword evidence="2" id="KW-0614">Plasmid</keyword>
<accession>A0A4D8QE44</accession>
<geneLocation type="plasmid" evidence="2 3">
    <name>p8</name>
</geneLocation>
<dbReference type="Pfam" id="PF13280">
    <property type="entry name" value="WYL"/>
    <property type="match status" value="1"/>
</dbReference>
<dbReference type="EMBL" id="CP032338">
    <property type="protein sequence ID" value="QCO07511.1"/>
    <property type="molecule type" value="Genomic_DNA"/>
</dbReference>
<reference evidence="2 3" key="1">
    <citation type="submission" date="2018-09" db="EMBL/GenBank/DDBJ databases">
        <title>Whole genome based analysis of evolution and adaptive divergence in Indian and Brazilian strains of Azospirillum brasilense.</title>
        <authorList>
            <person name="Singh C."/>
            <person name="Tripathi A.K."/>
        </authorList>
    </citation>
    <scope>NUCLEOTIDE SEQUENCE [LARGE SCALE GENOMIC DNA]</scope>
    <source>
        <strain evidence="2 3">MTCC4036</strain>
        <plasmid evidence="2 3">p8</plasmid>
    </source>
</reference>
<sequence length="95" mass="11165">MTIAIEYIDSKGAASRRRISIRKFSHDGKSMHLQAYCLERRALRCFRVDRIRAVIDLDGEVHDDPVQFFRDELLVIEEDEPEIPAWRSLKPRRPG</sequence>
<evidence type="ECO:0000313" key="3">
    <source>
        <dbReference type="Proteomes" id="UP000298596"/>
    </source>
</evidence>
<organism evidence="2 3">
    <name type="scientific">Azospirillum brasilense</name>
    <dbReference type="NCBI Taxonomy" id="192"/>
    <lineage>
        <taxon>Bacteria</taxon>
        <taxon>Pseudomonadati</taxon>
        <taxon>Pseudomonadota</taxon>
        <taxon>Alphaproteobacteria</taxon>
        <taxon>Rhodospirillales</taxon>
        <taxon>Azospirillaceae</taxon>
        <taxon>Azospirillum</taxon>
    </lineage>
</organism>
<proteinExistence type="predicted"/>
<gene>
    <name evidence="2" type="ORF">D3867_37135</name>
</gene>
<evidence type="ECO:0000313" key="2">
    <source>
        <dbReference type="EMBL" id="QCO07511.1"/>
    </source>
</evidence>
<protein>
    <submittedName>
        <fullName evidence="2">WYL domain-containing protein</fullName>
    </submittedName>
</protein>
<dbReference type="InterPro" id="IPR026881">
    <property type="entry name" value="WYL_dom"/>
</dbReference>
<dbReference type="PROSITE" id="PS52050">
    <property type="entry name" value="WYL"/>
    <property type="match status" value="1"/>
</dbReference>